<dbReference type="Gene3D" id="2.40.50.230">
    <property type="entry name" value="Gp5 N-terminal domain"/>
    <property type="match status" value="1"/>
</dbReference>
<dbReference type="SUPFAM" id="SSF69255">
    <property type="entry name" value="gp5 N-terminal domain-like"/>
    <property type="match status" value="1"/>
</dbReference>
<evidence type="ECO:0000259" key="1">
    <source>
        <dbReference type="Pfam" id="PF04717"/>
    </source>
</evidence>
<keyword evidence="3" id="KW-1185">Reference proteome</keyword>
<gene>
    <name evidence="2" type="ORF">ISU02_02815</name>
</gene>
<accession>A0ABR9ZQW8</accession>
<protein>
    <recommendedName>
        <fullName evidence="1">Gp5/Type VI secretion system Vgr protein OB-fold domain-containing protein</fullName>
    </recommendedName>
</protein>
<proteinExistence type="predicted"/>
<dbReference type="InterPro" id="IPR037026">
    <property type="entry name" value="Vgr_OB-fold_dom_sf"/>
</dbReference>
<name>A0ABR9ZQW8_9FIRM</name>
<dbReference type="EMBL" id="JADKNH010000001">
    <property type="protein sequence ID" value="MBF4692029.1"/>
    <property type="molecule type" value="Genomic_DNA"/>
</dbReference>
<reference evidence="2 3" key="1">
    <citation type="submission" date="2020-11" db="EMBL/GenBank/DDBJ databases">
        <title>Fusibacter basophilias sp. nov.</title>
        <authorList>
            <person name="Qiu D."/>
        </authorList>
    </citation>
    <scope>NUCLEOTIDE SEQUENCE [LARGE SCALE GENOMIC DNA]</scope>
    <source>
        <strain evidence="2 3">Q10-2</strain>
    </source>
</reference>
<comment type="caution">
    <text evidence="2">The sequence shown here is derived from an EMBL/GenBank/DDBJ whole genome shotgun (WGS) entry which is preliminary data.</text>
</comment>
<dbReference type="RefSeq" id="WP_194700254.1">
    <property type="nucleotide sequence ID" value="NZ_JADKNH010000001.1"/>
</dbReference>
<evidence type="ECO:0000313" key="3">
    <source>
        <dbReference type="Proteomes" id="UP000614200"/>
    </source>
</evidence>
<dbReference type="Proteomes" id="UP000614200">
    <property type="component" value="Unassembled WGS sequence"/>
</dbReference>
<evidence type="ECO:0000313" key="2">
    <source>
        <dbReference type="EMBL" id="MBF4692029.1"/>
    </source>
</evidence>
<organism evidence="2 3">
    <name type="scientific">Fusibacter ferrireducens</name>
    <dbReference type="NCBI Taxonomy" id="2785058"/>
    <lineage>
        <taxon>Bacteria</taxon>
        <taxon>Bacillati</taxon>
        <taxon>Bacillota</taxon>
        <taxon>Clostridia</taxon>
        <taxon>Eubacteriales</taxon>
        <taxon>Eubacteriales Family XII. Incertae Sedis</taxon>
        <taxon>Fusibacter</taxon>
    </lineage>
</organism>
<feature type="domain" description="Gp5/Type VI secretion system Vgr protein OB-fold" evidence="1">
    <location>
        <begin position="23"/>
        <end position="97"/>
    </location>
</feature>
<dbReference type="Pfam" id="PF04717">
    <property type="entry name" value="Phage_base_V"/>
    <property type="match status" value="1"/>
</dbReference>
<sequence length="249" mass="27312">MSMYDLFFDTNERDDNRMYGLTLGIVTNTEDPDNLGRIKVKLPLRDEAENESAWARVIIPFAGKEMGVYFIPDVGDEVIVAFLGGQLEKPVIVGGVWSKSVKPPMANEEGKNLTKKIKTKSGHELIFFDEEDKGKITVKSSKGYVIEMDDEKEKLTLKDPKDKNKVEMSSKDGKITVEAEKKIELKSGGSSIIIDGTGNKITIKSNTVEVKGLQVNVKGDTTVKLESGATMEIKAGAISQIKGNPVSIN</sequence>
<dbReference type="SUPFAM" id="SSF69349">
    <property type="entry name" value="Phage fibre proteins"/>
    <property type="match status" value="1"/>
</dbReference>
<dbReference type="InterPro" id="IPR006531">
    <property type="entry name" value="Gp5/Vgr_OB"/>
</dbReference>